<evidence type="ECO:0000313" key="2">
    <source>
        <dbReference type="EMBL" id="ROQ93564.1"/>
    </source>
</evidence>
<dbReference type="SUPFAM" id="SSF58104">
    <property type="entry name" value="Methyl-accepting chemotaxis protein (MCP) signaling domain"/>
    <property type="match status" value="1"/>
</dbReference>
<keyword evidence="3" id="KW-1185">Reference proteome</keyword>
<organism evidence="2 3">
    <name type="scientific">Desulfosoma caldarium</name>
    <dbReference type="NCBI Taxonomy" id="610254"/>
    <lineage>
        <taxon>Bacteria</taxon>
        <taxon>Pseudomonadati</taxon>
        <taxon>Thermodesulfobacteriota</taxon>
        <taxon>Syntrophobacteria</taxon>
        <taxon>Syntrophobacterales</taxon>
        <taxon>Syntrophobacteraceae</taxon>
        <taxon>Desulfosoma</taxon>
    </lineage>
</organism>
<protein>
    <recommendedName>
        <fullName evidence="4">Chordopoxvirus fusion protein</fullName>
    </recommendedName>
</protein>
<evidence type="ECO:0000313" key="3">
    <source>
        <dbReference type="Proteomes" id="UP000276223"/>
    </source>
</evidence>
<accession>A0A3N1UR50</accession>
<evidence type="ECO:0008006" key="4">
    <source>
        <dbReference type="Google" id="ProtNLM"/>
    </source>
</evidence>
<gene>
    <name evidence="2" type="ORF">EDC27_1592</name>
</gene>
<name>A0A3N1UR50_9BACT</name>
<dbReference type="RefSeq" id="WP_123290053.1">
    <property type="nucleotide sequence ID" value="NZ_RJVA01000011.1"/>
</dbReference>
<proteinExistence type="predicted"/>
<dbReference type="PANTHER" id="PTHR38753">
    <property type="entry name" value="SLR1441 PROTEIN"/>
    <property type="match status" value="1"/>
</dbReference>
<dbReference type="AlphaFoldDB" id="A0A3N1UR50"/>
<comment type="caution">
    <text evidence="2">The sequence shown here is derived from an EMBL/GenBank/DDBJ whole genome shotgun (WGS) entry which is preliminary data.</text>
</comment>
<reference evidence="2 3" key="1">
    <citation type="submission" date="2018-11" db="EMBL/GenBank/DDBJ databases">
        <title>Genomic Encyclopedia of Type Strains, Phase IV (KMG-IV): sequencing the most valuable type-strain genomes for metagenomic binning, comparative biology and taxonomic classification.</title>
        <authorList>
            <person name="Goeker M."/>
        </authorList>
    </citation>
    <scope>NUCLEOTIDE SEQUENCE [LARGE SCALE GENOMIC DNA]</scope>
    <source>
        <strain evidence="2 3">DSM 22027</strain>
    </source>
</reference>
<feature type="coiled-coil region" evidence="1">
    <location>
        <begin position="71"/>
        <end position="135"/>
    </location>
</feature>
<dbReference type="EMBL" id="RJVA01000011">
    <property type="protein sequence ID" value="ROQ93564.1"/>
    <property type="molecule type" value="Genomic_DNA"/>
</dbReference>
<dbReference type="Proteomes" id="UP000276223">
    <property type="component" value="Unassembled WGS sequence"/>
</dbReference>
<dbReference type="Gene3D" id="1.10.287.950">
    <property type="entry name" value="Methyl-accepting chemotaxis protein"/>
    <property type="match status" value="1"/>
</dbReference>
<dbReference type="PANTHER" id="PTHR38753:SF1">
    <property type="entry name" value="SLR1441 PROTEIN"/>
    <property type="match status" value="1"/>
</dbReference>
<dbReference type="OrthoDB" id="5498961at2"/>
<keyword evidence="1" id="KW-0175">Coiled coil</keyword>
<evidence type="ECO:0000256" key="1">
    <source>
        <dbReference type="SAM" id="Coils"/>
    </source>
</evidence>
<sequence length="280" mass="32063">MAITASLIRKLDQFPEDLREVLLAIIEELETYRRTVVTKADFADLKAVVADLAGSVRDLSEAQKRTEEKVFQLAEAQKRTEERLNELAEAQKRTEERLNELAEAQKRTEERLNELAEAQKRTEERLNELAEAQKRTEYEVGTLAKAIKGTRDQVGGLSRSMAYALENEAYRKLPTYLHKVHHIQVTESFIRTEVAQEEVNFWAKALKEGKEVRLVGESVLRLDDASKLKALLRKLQKIGRVVVADLVPILVTHYATPKLLQQATEKGILVVHSYQWDQDF</sequence>